<comment type="caution">
    <text evidence="5">The sequence shown here is derived from an EMBL/GenBank/DDBJ whole genome shotgun (WGS) entry which is preliminary data.</text>
</comment>
<accession>A0A835XXU7</accession>
<dbReference type="AlphaFoldDB" id="A0A835XXU7"/>
<gene>
    <name evidence="5" type="ORF">HYH03_009949</name>
</gene>
<dbReference type="Proteomes" id="UP000612055">
    <property type="component" value="Unassembled WGS sequence"/>
</dbReference>
<dbReference type="InterPro" id="IPR000307">
    <property type="entry name" value="Ribosomal_bS16"/>
</dbReference>
<reference evidence="5" key="1">
    <citation type="journal article" date="2020" name="bioRxiv">
        <title>Comparative genomics of Chlamydomonas.</title>
        <authorList>
            <person name="Craig R.J."/>
            <person name="Hasan A.R."/>
            <person name="Ness R.W."/>
            <person name="Keightley P.D."/>
        </authorList>
    </citation>
    <scope>NUCLEOTIDE SEQUENCE</scope>
    <source>
        <strain evidence="5">CCAP 11/70</strain>
    </source>
</reference>
<dbReference type="Pfam" id="PF00886">
    <property type="entry name" value="Ribosomal_S16"/>
    <property type="match status" value="1"/>
</dbReference>
<dbReference type="SUPFAM" id="SSF54565">
    <property type="entry name" value="Ribosomal protein S16"/>
    <property type="match status" value="1"/>
</dbReference>
<comment type="similarity">
    <text evidence="1">Belongs to the bacterial ribosomal protein bS16 family.</text>
</comment>
<evidence type="ECO:0000256" key="4">
    <source>
        <dbReference type="ARBA" id="ARBA00035371"/>
    </source>
</evidence>
<dbReference type="GO" id="GO:0003735">
    <property type="term" value="F:structural constituent of ribosome"/>
    <property type="evidence" value="ECO:0007669"/>
    <property type="project" value="InterPro"/>
</dbReference>
<dbReference type="HAMAP" id="MF_00385">
    <property type="entry name" value="Ribosomal_bS16"/>
    <property type="match status" value="1"/>
</dbReference>
<dbReference type="GO" id="GO:0015935">
    <property type="term" value="C:small ribosomal subunit"/>
    <property type="evidence" value="ECO:0007669"/>
    <property type="project" value="TreeGrafter"/>
</dbReference>
<dbReference type="Gene3D" id="3.30.1320.10">
    <property type="match status" value="1"/>
</dbReference>
<evidence type="ECO:0000313" key="6">
    <source>
        <dbReference type="Proteomes" id="UP000612055"/>
    </source>
</evidence>
<dbReference type="OrthoDB" id="407221at2759"/>
<dbReference type="NCBIfam" id="TIGR00002">
    <property type="entry name" value="S16"/>
    <property type="match status" value="1"/>
</dbReference>
<organism evidence="5 6">
    <name type="scientific">Edaphochlamys debaryana</name>
    <dbReference type="NCBI Taxonomy" id="47281"/>
    <lineage>
        <taxon>Eukaryota</taxon>
        <taxon>Viridiplantae</taxon>
        <taxon>Chlorophyta</taxon>
        <taxon>core chlorophytes</taxon>
        <taxon>Chlorophyceae</taxon>
        <taxon>CS clade</taxon>
        <taxon>Chlamydomonadales</taxon>
        <taxon>Chlamydomonadales incertae sedis</taxon>
        <taxon>Edaphochlamys</taxon>
    </lineage>
</organism>
<evidence type="ECO:0000313" key="5">
    <source>
        <dbReference type="EMBL" id="KAG2491789.1"/>
    </source>
</evidence>
<proteinExistence type="inferred from homology"/>
<protein>
    <recommendedName>
        <fullName evidence="4">30S ribosomal protein S16, chloroplastic</fullName>
    </recommendedName>
</protein>
<dbReference type="FunFam" id="3.30.1320.10:FF:000016">
    <property type="entry name" value="30S ribosomal protein S16"/>
    <property type="match status" value="1"/>
</dbReference>
<keyword evidence="6" id="KW-1185">Reference proteome</keyword>
<keyword evidence="2" id="KW-0689">Ribosomal protein</keyword>
<evidence type="ECO:0000256" key="3">
    <source>
        <dbReference type="ARBA" id="ARBA00023274"/>
    </source>
</evidence>
<sequence>MQALSSKAFTGTVRPFSANPVKAARPARVAHVVENRVAIRFQRFGRKKLPFYRLVAIDSKDRRDGEPLEYLGWYDPLKKETNLNAPAIKEWLAKGALPSETVENLLRKAYVMEPKAPKVVVPKDAVKL</sequence>
<dbReference type="GO" id="GO:0005739">
    <property type="term" value="C:mitochondrion"/>
    <property type="evidence" value="ECO:0007669"/>
    <property type="project" value="GOC"/>
</dbReference>
<evidence type="ECO:0000256" key="2">
    <source>
        <dbReference type="ARBA" id="ARBA00022980"/>
    </source>
</evidence>
<name>A0A835XXU7_9CHLO</name>
<dbReference type="PANTHER" id="PTHR12919">
    <property type="entry name" value="30S RIBOSOMAL PROTEIN S16"/>
    <property type="match status" value="1"/>
</dbReference>
<keyword evidence="3" id="KW-0687">Ribonucleoprotein</keyword>
<dbReference type="EMBL" id="JAEHOE010000050">
    <property type="protein sequence ID" value="KAG2491789.1"/>
    <property type="molecule type" value="Genomic_DNA"/>
</dbReference>
<dbReference type="InterPro" id="IPR023803">
    <property type="entry name" value="Ribosomal_bS16_dom_sf"/>
</dbReference>
<dbReference type="PANTHER" id="PTHR12919:SF20">
    <property type="entry name" value="SMALL RIBOSOMAL SUBUNIT PROTEIN BS16M"/>
    <property type="match status" value="1"/>
</dbReference>
<evidence type="ECO:0000256" key="1">
    <source>
        <dbReference type="ARBA" id="ARBA00006668"/>
    </source>
</evidence>
<dbReference type="GO" id="GO:0032543">
    <property type="term" value="P:mitochondrial translation"/>
    <property type="evidence" value="ECO:0007669"/>
    <property type="project" value="TreeGrafter"/>
</dbReference>